<protein>
    <submittedName>
        <fullName evidence="3">Uncharacterized protein</fullName>
    </submittedName>
</protein>
<keyword evidence="2" id="KW-0812">Transmembrane</keyword>
<dbReference type="RefSeq" id="WP_047872394.1">
    <property type="nucleotide sequence ID" value="NZ_BMYC01000020.1"/>
</dbReference>
<keyword evidence="2" id="KW-1133">Transmembrane helix</keyword>
<evidence type="ECO:0000256" key="2">
    <source>
        <dbReference type="SAM" id="Phobius"/>
    </source>
</evidence>
<dbReference type="OrthoDB" id="572046at2"/>
<comment type="caution">
    <text evidence="3">The sequence shown here is derived from an EMBL/GenBank/DDBJ whole genome shotgun (WGS) entry which is preliminary data.</text>
</comment>
<keyword evidence="4" id="KW-1185">Reference proteome</keyword>
<proteinExistence type="predicted"/>
<gene>
    <name evidence="3" type="ORF">ABT58_00520</name>
</gene>
<reference evidence="3 4" key="1">
    <citation type="submission" date="2015-05" db="EMBL/GenBank/DDBJ databases">
        <title>Photobacterium galathea sp. nov.</title>
        <authorList>
            <person name="Machado H."/>
            <person name="Gram L."/>
        </authorList>
    </citation>
    <scope>NUCLEOTIDE SEQUENCE [LARGE SCALE GENOMIC DNA]</scope>
    <source>
        <strain evidence="3 4">DSM 25995</strain>
    </source>
</reference>
<name>A0A0J1GUE3_9GAMM</name>
<organism evidence="3 4">
    <name type="scientific">Photobacterium aphoticum</name>
    <dbReference type="NCBI Taxonomy" id="754436"/>
    <lineage>
        <taxon>Bacteria</taxon>
        <taxon>Pseudomonadati</taxon>
        <taxon>Pseudomonadota</taxon>
        <taxon>Gammaproteobacteria</taxon>
        <taxon>Vibrionales</taxon>
        <taxon>Vibrionaceae</taxon>
        <taxon>Photobacterium</taxon>
    </lineage>
</organism>
<evidence type="ECO:0000256" key="1">
    <source>
        <dbReference type="SAM" id="MobiDB-lite"/>
    </source>
</evidence>
<dbReference type="Proteomes" id="UP000036426">
    <property type="component" value="Unassembled WGS sequence"/>
</dbReference>
<dbReference type="AlphaFoldDB" id="A0A0J1GUE3"/>
<keyword evidence="2" id="KW-0472">Membrane</keyword>
<dbReference type="EMBL" id="LDOV01000001">
    <property type="protein sequence ID" value="KLV03049.1"/>
    <property type="molecule type" value="Genomic_DNA"/>
</dbReference>
<sequence>MMDNHPFFKNVWRLNGLLIAFVGVTGVLGTLLSVLLMVDTMIPDQDPQPETSLTFADFPPPTDSDHEEEVSEEKAPWTLSEMRAIPGYAVQLMTKYSPQYGRLHAYEAGSHVRNILFFNTESHQTTWLLNDEKYAIKNYEVLEKDNRATAILYSLEPLPVTETAGWTLALSDPDGSALTPVLEGVTQVIDHQAIQNGMQLMILKKDHIHYTAVLDVANKALTHFEPVPDQGSFPSTLPALSSSLQ</sequence>
<evidence type="ECO:0000313" key="3">
    <source>
        <dbReference type="EMBL" id="KLV03049.1"/>
    </source>
</evidence>
<feature type="region of interest" description="Disordered" evidence="1">
    <location>
        <begin position="49"/>
        <end position="75"/>
    </location>
</feature>
<accession>A0A0J1GUE3</accession>
<dbReference type="PATRIC" id="fig|754436.4.peg.114"/>
<feature type="transmembrane region" description="Helical" evidence="2">
    <location>
        <begin position="12"/>
        <end position="38"/>
    </location>
</feature>
<evidence type="ECO:0000313" key="4">
    <source>
        <dbReference type="Proteomes" id="UP000036426"/>
    </source>
</evidence>